<dbReference type="SUPFAM" id="SSF51126">
    <property type="entry name" value="Pectin lyase-like"/>
    <property type="match status" value="1"/>
</dbReference>
<protein>
    <recommendedName>
        <fullName evidence="3">Serine-threonine/tyrosine-protein kinase catalytic domain-containing protein</fullName>
    </recommendedName>
</protein>
<gene>
    <name evidence="4" type="ORF">BLNAU_6879</name>
</gene>
<keyword evidence="1" id="KW-0812">Transmembrane</keyword>
<dbReference type="Gene3D" id="2.160.20.10">
    <property type="entry name" value="Single-stranded right-handed beta-helix, Pectin lyase-like"/>
    <property type="match status" value="1"/>
</dbReference>
<feature type="signal peptide" evidence="2">
    <location>
        <begin position="1"/>
        <end position="17"/>
    </location>
</feature>
<evidence type="ECO:0000313" key="4">
    <source>
        <dbReference type="EMBL" id="KAK2958175.1"/>
    </source>
</evidence>
<proteinExistence type="predicted"/>
<dbReference type="SUPFAM" id="SSF56112">
    <property type="entry name" value="Protein kinase-like (PK-like)"/>
    <property type="match status" value="1"/>
</dbReference>
<evidence type="ECO:0000256" key="2">
    <source>
        <dbReference type="SAM" id="SignalP"/>
    </source>
</evidence>
<accession>A0ABQ9Y375</accession>
<comment type="caution">
    <text evidence="4">The sequence shown here is derived from an EMBL/GenBank/DDBJ whole genome shotgun (WGS) entry which is preliminary data.</text>
</comment>
<reference evidence="4 5" key="1">
    <citation type="journal article" date="2022" name="bioRxiv">
        <title>Genomics of Preaxostyla Flagellates Illuminates Evolutionary Transitions and the Path Towards Mitochondrial Loss.</title>
        <authorList>
            <person name="Novak L.V.F."/>
            <person name="Treitli S.C."/>
            <person name="Pyrih J."/>
            <person name="Halakuc P."/>
            <person name="Pipaliya S.V."/>
            <person name="Vacek V."/>
            <person name="Brzon O."/>
            <person name="Soukal P."/>
            <person name="Eme L."/>
            <person name="Dacks J.B."/>
            <person name="Karnkowska A."/>
            <person name="Elias M."/>
            <person name="Hampl V."/>
        </authorList>
    </citation>
    <scope>NUCLEOTIDE SEQUENCE [LARGE SCALE GENOMIC DNA]</scope>
    <source>
        <strain evidence="4">NAU3</strain>
        <tissue evidence="4">Gut</tissue>
    </source>
</reference>
<keyword evidence="2" id="KW-0732">Signal</keyword>
<dbReference type="InterPro" id="IPR001245">
    <property type="entry name" value="Ser-Thr/Tyr_kinase_cat_dom"/>
</dbReference>
<dbReference type="EMBL" id="JARBJD010000040">
    <property type="protein sequence ID" value="KAK2958175.1"/>
    <property type="molecule type" value="Genomic_DNA"/>
</dbReference>
<evidence type="ECO:0000259" key="3">
    <source>
        <dbReference type="Pfam" id="PF07714"/>
    </source>
</evidence>
<dbReference type="Pfam" id="PF07714">
    <property type="entry name" value="PK_Tyr_Ser-Thr"/>
    <property type="match status" value="1"/>
</dbReference>
<dbReference type="Gene3D" id="1.10.510.10">
    <property type="entry name" value="Transferase(Phosphotransferase) domain 1"/>
    <property type="match status" value="1"/>
</dbReference>
<dbReference type="InterPro" id="IPR012334">
    <property type="entry name" value="Pectin_lyas_fold"/>
</dbReference>
<organism evidence="4 5">
    <name type="scientific">Blattamonas nauphoetae</name>
    <dbReference type="NCBI Taxonomy" id="2049346"/>
    <lineage>
        <taxon>Eukaryota</taxon>
        <taxon>Metamonada</taxon>
        <taxon>Preaxostyla</taxon>
        <taxon>Oxymonadida</taxon>
        <taxon>Blattamonas</taxon>
    </lineage>
</organism>
<feature type="domain" description="Serine-threonine/tyrosine-protein kinase catalytic" evidence="3">
    <location>
        <begin position="1624"/>
        <end position="1725"/>
    </location>
</feature>
<keyword evidence="1" id="KW-1133">Transmembrane helix</keyword>
<evidence type="ECO:0000313" key="5">
    <source>
        <dbReference type="Proteomes" id="UP001281761"/>
    </source>
</evidence>
<name>A0ABQ9Y375_9EUKA</name>
<dbReference type="InterPro" id="IPR011009">
    <property type="entry name" value="Kinase-like_dom_sf"/>
</dbReference>
<dbReference type="Proteomes" id="UP001281761">
    <property type="component" value="Unassembled WGS sequence"/>
</dbReference>
<feature type="chain" id="PRO_5045671819" description="Serine-threonine/tyrosine-protein kinase catalytic domain-containing protein" evidence="2">
    <location>
        <begin position="18"/>
        <end position="1743"/>
    </location>
</feature>
<feature type="transmembrane region" description="Helical" evidence="1">
    <location>
        <begin position="1413"/>
        <end position="1437"/>
    </location>
</feature>
<dbReference type="InterPro" id="IPR011050">
    <property type="entry name" value="Pectin_lyase_fold/virulence"/>
</dbReference>
<evidence type="ECO:0000256" key="1">
    <source>
        <dbReference type="SAM" id="Phobius"/>
    </source>
</evidence>
<keyword evidence="1" id="KW-0472">Membrane</keyword>
<keyword evidence="5" id="KW-1185">Reference proteome</keyword>
<sequence length="1743" mass="191487">MFSSIFVFFFVIHHTSSFPSHPSLDHSLDLSAYIHDISHQWLPTTALSSSHIALPSKSFHAHNFPVHSRKMHVSGQRSELVHSSIDRVNLQKNGRSDMSDSSFRQLEGLSSILDVFNSSLSLQNLHVDSGIGLTCVAFISCSTLEITNGHVVSSPLTSPFVVTQSTIESDTTITLVSCVHTSNTLDWSLLPLVGMSAQHFPFHSSHNKNLLDQRATGISSLVVSGTGLSFNSTQFPLGTGPLFDFSVLSPISLANVLHCSVVLDSSAILNTSSIPPRSSFVPLCPHLSQRLIGCSLKHTPNHLTGTSGIRLDVASEILMSNSSFSDSITTPDDDRDPESNVDIVVPETPTGLPAVEYRSGDRVTQLYLKASTTATQLWVDGCDFYDITVTASSGGALRVFDPSIPVYIKHSSFTNCHSTTSTGSGGVYVGIQSANSLAQKITFFQYQNTYAGNTAYKGPGHCYSQWFNVIVAECTFTGSNTNKEQPNQPSGVSFNRAGDIIVQNCTFGQNSGKSVGGLSLQMSSDPTHIILSNLLFFENKYIGTTLKQSITDLVIQGTAYTYEATDVYSTSASPRCGSDNALKVIHDVVAPAILEVKFNEVINSEQNGYCIEMEFLGRFPNTNRKYDIVYKGTVSGILYTLTGVTFDSTKSTKHTFNFMNPSDPDGISSRLSYRLFDVKKSETQSTSNDFDIGTGTEPDWLFWYFDTYSPNANNLNGWTMLTPYSATLTDVTLELDAMDEKIAVLNLTVDRIVNGDFTLLVFDTLDESKTPINLGTVEYTVSSTPSTKSLNVGISVSGSLLQYGHTYQVISLASPTFIIKPSFRQFTTQSLLQSASCEFDRINTDSLTLTVYGVKFPPTEAFTLTIVEVDESNGKIDIPFDLPDTFAAAETGETALSSHALPTQTHPSPLQHGKKYEITHFAVGTVQHGVQERVFFTVKTPPALESLSFSFATTAQTTFKMKVEGTNLPVGERFLFEFDVIGKIGVVFDSTQTGISTEEAIGWPDTVRFSTSHPLSSCTSDQNPLIIIPPDSRTLLTLQQPDPLVLLVNHSTHSNPRFCGDPDRPCSSIDVAWAVATQYKAKNVHLHIVKTVTLSSSMSVAEETELLIAKWTSAANPTLRVDVVDPVEEEGMMLVEGEMVVNEVDIVVEVSSLLFVLIKVSVGTLTMEKVHLSGHTPTPTATTPTLEELCEWETGLIRLHDSTMETHSCEFSSLRMGVVWMDESNLSVVSTSFLNNGHNFPHFTSARQNTMCRNGIIDILPSETSRKDQWISSDECEVVMNGEIHQSPLFVPILNSKQSEASFSKKKKGFDVVIVGEELIPCNLTLEVSNTPTSQQTDHVQPVLIPLSFDTEDKWNETTISLFIPSADLDLLPSDQEWKAHIVYGKEQTTDSFIFQPTLKERQSQVLRESLPWLIPVIIVSVLLLIVVLVIIFVVLYRQRKKKEAAEHAPLSHQEMLDYDIKVNDEIVIDRTTNNIIGERSDEDGRYALMRDNEPPTLTTGAITGKVESGVFIPVHAIKCQEDFGVVVVNGVDTLYKRLHKDQVVLGSKKAEVQRRIVTGLMKIAENATLHNTAARISSHRIILDTLNNVYLAIEESAKLTEHASQHLQTSILGSQPRSAEAVVKDGIEEVRWRAPEQGEKEGEMISQIDTIKASVFRLGLVMWETETGLVPFSEIDALNAHRQLAAGIALPVSKVEDSWMRELIVSCLSIDPGARPSLQQILTKINNTNSVSDKAAEMNENA</sequence>